<dbReference type="PANTHER" id="PTHR46056">
    <property type="entry name" value="LONG-CHAIN-ALCOHOL OXIDASE"/>
    <property type="match status" value="1"/>
</dbReference>
<name>A0A7S8E7G5_9CHLR</name>
<evidence type="ECO:0000256" key="3">
    <source>
        <dbReference type="ARBA" id="ARBA00022827"/>
    </source>
</evidence>
<evidence type="ECO:0000256" key="2">
    <source>
        <dbReference type="ARBA" id="ARBA00022630"/>
    </source>
</evidence>
<dbReference type="EMBL" id="CP062983">
    <property type="protein sequence ID" value="QPC81737.1"/>
    <property type="molecule type" value="Genomic_DNA"/>
</dbReference>
<gene>
    <name evidence="8" type="ORF">G4Y79_18885</name>
</gene>
<evidence type="ECO:0000256" key="5">
    <source>
        <dbReference type="SAM" id="MobiDB-lite"/>
    </source>
</evidence>
<evidence type="ECO:0000259" key="7">
    <source>
        <dbReference type="Pfam" id="PF05199"/>
    </source>
</evidence>
<dbReference type="GO" id="GO:0050660">
    <property type="term" value="F:flavin adenine dinucleotide binding"/>
    <property type="evidence" value="ECO:0007669"/>
    <property type="project" value="InterPro"/>
</dbReference>
<evidence type="ECO:0000313" key="9">
    <source>
        <dbReference type="Proteomes" id="UP000594468"/>
    </source>
</evidence>
<feature type="domain" description="Glucose-methanol-choline oxidoreductase N-terminal" evidence="6">
    <location>
        <begin position="228"/>
        <end position="344"/>
    </location>
</feature>
<sequence length="623" mass="69169">MATQKHVDVVTVGAGWTAGILAQQFTAANMDVISIEAGPQRWATEDFEHNHDSLRYTLRKAMMFDLNRETWTWRPNPNKPSLPIRQFGSFHPGQGIGGAGIHWAAQTWRFYPSDFNYRTHHIERYGEEKLPEGNMIQDWPLDYADLEPYYTQSEYDIGISGQVGNLGGTIIEGGNPFEGPHQRPYPLPPLVRSKAADMFSAASREMGYHPFPQPAAILSEAYRDISGRERSGCIYCGFCTRFGCEVDAKASANASHIPLALETGRYHIRTNCKVIRVESNKDGLATGVTYIDQTTGEEHFQPADIVILSAYTLSNVRLLLLSSSDSHPNGLGNDQDRVGKNYTYQLIGGPVTGLFKGQRFNSYMGNSCLQDLIHDFNADNFDHSDLDFIGGASISCGGGEKEPVTSTLNMPVFDMEKDGSAGDEDGDGNQGTRPRPPIASEVGSLAGAGTQWGQAWKDNLRENWDSVTGIGIQGESLPYTDQFLDLDPTYTDNMGQPLLRLTYDFHDNDYKLYRYIAQRCKEIMDVMNPDHVVTTTELSPYNVHSYQSTHCTGGAIMGDSPENSVTNRYGQVWDTPNLFVTGAALYPQNPGMNPTGTLLALAYWQADAIKNQYLREPNHLITY</sequence>
<proteinExistence type="inferred from homology"/>
<keyword evidence="2" id="KW-0285">Flavoprotein</keyword>
<evidence type="ECO:0000259" key="6">
    <source>
        <dbReference type="Pfam" id="PF00732"/>
    </source>
</evidence>
<keyword evidence="3" id="KW-0274">FAD</keyword>
<keyword evidence="4" id="KW-0560">Oxidoreductase</keyword>
<dbReference type="AlphaFoldDB" id="A0A7S8E7G5"/>
<dbReference type="Proteomes" id="UP000594468">
    <property type="component" value="Chromosome"/>
</dbReference>
<dbReference type="InterPro" id="IPR000172">
    <property type="entry name" value="GMC_OxRdtase_N"/>
</dbReference>
<dbReference type="Pfam" id="PF05199">
    <property type="entry name" value="GMC_oxred_C"/>
    <property type="match status" value="1"/>
</dbReference>
<dbReference type="InterPro" id="IPR036188">
    <property type="entry name" value="FAD/NAD-bd_sf"/>
</dbReference>
<dbReference type="KEGG" id="pmet:G4Y79_18885"/>
<dbReference type="GO" id="GO:0016614">
    <property type="term" value="F:oxidoreductase activity, acting on CH-OH group of donors"/>
    <property type="evidence" value="ECO:0007669"/>
    <property type="project" value="InterPro"/>
</dbReference>
<dbReference type="Pfam" id="PF00732">
    <property type="entry name" value="GMC_oxred_N"/>
    <property type="match status" value="1"/>
</dbReference>
<dbReference type="RefSeq" id="WP_195169808.1">
    <property type="nucleotide sequence ID" value="NZ_CP062983.1"/>
</dbReference>
<protein>
    <submittedName>
        <fullName evidence="8">GMC family oxidoreductase</fullName>
    </submittedName>
</protein>
<feature type="region of interest" description="Disordered" evidence="5">
    <location>
        <begin position="413"/>
        <end position="443"/>
    </location>
</feature>
<feature type="domain" description="Glucose-methanol-choline oxidoreductase C-terminal" evidence="7">
    <location>
        <begin position="484"/>
        <end position="602"/>
    </location>
</feature>
<keyword evidence="9" id="KW-1185">Reference proteome</keyword>
<evidence type="ECO:0000256" key="4">
    <source>
        <dbReference type="ARBA" id="ARBA00023002"/>
    </source>
</evidence>
<dbReference type="InterPro" id="IPR007867">
    <property type="entry name" value="GMC_OxRtase_C"/>
</dbReference>
<dbReference type="PANTHER" id="PTHR46056:SF12">
    <property type="entry name" value="LONG-CHAIN-ALCOHOL OXIDASE"/>
    <property type="match status" value="1"/>
</dbReference>
<accession>A0A7S8E7G5</accession>
<dbReference type="SUPFAM" id="SSF54373">
    <property type="entry name" value="FAD-linked reductases, C-terminal domain"/>
    <property type="match status" value="1"/>
</dbReference>
<organism evidence="8 9">
    <name type="scientific">Phototrophicus methaneseepsis</name>
    <dbReference type="NCBI Taxonomy" id="2710758"/>
    <lineage>
        <taxon>Bacteria</taxon>
        <taxon>Bacillati</taxon>
        <taxon>Chloroflexota</taxon>
        <taxon>Candidatus Thermofontia</taxon>
        <taxon>Phototrophicales</taxon>
        <taxon>Phototrophicaceae</taxon>
        <taxon>Phototrophicus</taxon>
    </lineage>
</organism>
<dbReference type="Gene3D" id="3.50.50.60">
    <property type="entry name" value="FAD/NAD(P)-binding domain"/>
    <property type="match status" value="2"/>
</dbReference>
<comment type="similarity">
    <text evidence="1">Belongs to the GMC oxidoreductase family.</text>
</comment>
<evidence type="ECO:0000313" key="8">
    <source>
        <dbReference type="EMBL" id="QPC81737.1"/>
    </source>
</evidence>
<evidence type="ECO:0000256" key="1">
    <source>
        <dbReference type="ARBA" id="ARBA00010790"/>
    </source>
</evidence>
<reference evidence="8 9" key="1">
    <citation type="submission" date="2020-02" db="EMBL/GenBank/DDBJ databases">
        <authorList>
            <person name="Zheng R.K."/>
            <person name="Sun C.M."/>
        </authorList>
    </citation>
    <scope>NUCLEOTIDE SEQUENCE [LARGE SCALE GENOMIC DNA]</scope>
    <source>
        <strain evidence="9">rifampicinis</strain>
    </source>
</reference>
<dbReference type="SUPFAM" id="SSF51905">
    <property type="entry name" value="FAD/NAD(P)-binding domain"/>
    <property type="match status" value="1"/>
</dbReference>